<dbReference type="Pfam" id="PF00296">
    <property type="entry name" value="Bac_luciferase"/>
    <property type="match status" value="1"/>
</dbReference>
<dbReference type="InterPro" id="IPR050564">
    <property type="entry name" value="F420-G6PD/mer"/>
</dbReference>
<accession>A0ABN2WYR4</accession>
<dbReference type="SUPFAM" id="SSF51679">
    <property type="entry name" value="Bacterial luciferase-like"/>
    <property type="match status" value="1"/>
</dbReference>
<gene>
    <name evidence="3" type="ORF">GCM10009801_75240</name>
</gene>
<evidence type="ECO:0000313" key="3">
    <source>
        <dbReference type="EMBL" id="GAA2101736.1"/>
    </source>
</evidence>
<dbReference type="InterPro" id="IPR011251">
    <property type="entry name" value="Luciferase-like_dom"/>
</dbReference>
<dbReference type="EMBL" id="BAAAPE010000028">
    <property type="protein sequence ID" value="GAA2101736.1"/>
    <property type="molecule type" value="Genomic_DNA"/>
</dbReference>
<dbReference type="CDD" id="cd01097">
    <property type="entry name" value="Tetrahydromethanopterin_reductase"/>
    <property type="match status" value="1"/>
</dbReference>
<keyword evidence="4" id="KW-1185">Reference proteome</keyword>
<sequence>MDTGLSAPEAVAAVRRTAEGGFAHAWVNQGPTGHDPLGVLAAVGAAGPPDVELGTAIVPTYPRHPVNLAAAALTVQSLTGGRLTLGIGPSHPGIVEGQWGIPYEAPVAHTREYLEILRPLLRGEAVEHRGERLTAVTRLDVPGGGSGVPPARAPGVLLSALGPRMLRLAGELADGTLATWVRPGLIARHLVPGVGAGAAPGVAPRVVVSAFVAVTAEPDRVRDELAAAFGGAAAMPAYRAVLERDGLTNVAETAVVGSESEVLRALERYGDAGATDLIAVPWGEERTETLEVLAAAAHTYGRGSSRDRRQNSA</sequence>
<evidence type="ECO:0000256" key="1">
    <source>
        <dbReference type="ARBA" id="ARBA00023002"/>
    </source>
</evidence>
<dbReference type="InterPro" id="IPR019910">
    <property type="entry name" value="Lucif-like_OxRdtase_MSMEG_4879"/>
</dbReference>
<dbReference type="PANTHER" id="PTHR43244">
    <property type="match status" value="1"/>
</dbReference>
<evidence type="ECO:0000259" key="2">
    <source>
        <dbReference type="Pfam" id="PF00296"/>
    </source>
</evidence>
<proteinExistence type="predicted"/>
<evidence type="ECO:0000313" key="4">
    <source>
        <dbReference type="Proteomes" id="UP001500016"/>
    </source>
</evidence>
<feature type="domain" description="Luciferase-like" evidence="2">
    <location>
        <begin position="6"/>
        <end position="275"/>
    </location>
</feature>
<dbReference type="Gene3D" id="3.20.20.30">
    <property type="entry name" value="Luciferase-like domain"/>
    <property type="match status" value="1"/>
</dbReference>
<dbReference type="InterPro" id="IPR036661">
    <property type="entry name" value="Luciferase-like_sf"/>
</dbReference>
<dbReference type="NCBIfam" id="TIGR03564">
    <property type="entry name" value="F420_MSMEG_4879"/>
    <property type="match status" value="1"/>
</dbReference>
<reference evidence="4" key="1">
    <citation type="journal article" date="2019" name="Int. J. Syst. Evol. Microbiol.">
        <title>The Global Catalogue of Microorganisms (GCM) 10K type strain sequencing project: providing services to taxonomists for standard genome sequencing and annotation.</title>
        <authorList>
            <consortium name="The Broad Institute Genomics Platform"/>
            <consortium name="The Broad Institute Genome Sequencing Center for Infectious Disease"/>
            <person name="Wu L."/>
            <person name="Ma J."/>
        </authorList>
    </citation>
    <scope>NUCLEOTIDE SEQUENCE [LARGE SCALE GENOMIC DNA]</scope>
    <source>
        <strain evidence="4">JCM 15478</strain>
    </source>
</reference>
<dbReference type="Proteomes" id="UP001500016">
    <property type="component" value="Unassembled WGS sequence"/>
</dbReference>
<protein>
    <submittedName>
        <fullName evidence="3">TIGR03564 family F420-dependent LLM class oxidoreductase</fullName>
    </submittedName>
</protein>
<comment type="caution">
    <text evidence="3">The sequence shown here is derived from an EMBL/GenBank/DDBJ whole genome shotgun (WGS) entry which is preliminary data.</text>
</comment>
<keyword evidence="1" id="KW-0560">Oxidoreductase</keyword>
<name>A0ABN2WYR4_9ACTN</name>
<dbReference type="PANTHER" id="PTHR43244:SF1">
    <property type="entry name" value="5,10-METHYLENETETRAHYDROMETHANOPTERIN REDUCTASE"/>
    <property type="match status" value="1"/>
</dbReference>
<organism evidence="3 4">
    <name type="scientific">Streptomyces albiaxialis</name>
    <dbReference type="NCBI Taxonomy" id="329523"/>
    <lineage>
        <taxon>Bacteria</taxon>
        <taxon>Bacillati</taxon>
        <taxon>Actinomycetota</taxon>
        <taxon>Actinomycetes</taxon>
        <taxon>Kitasatosporales</taxon>
        <taxon>Streptomycetaceae</taxon>
        <taxon>Streptomyces</taxon>
    </lineage>
</organism>